<keyword evidence="3" id="KW-1185">Reference proteome</keyword>
<reference evidence="2 3" key="1">
    <citation type="submission" date="2020-08" db="EMBL/GenBank/DDBJ databases">
        <authorList>
            <person name="Newling K."/>
            <person name="Davey J."/>
            <person name="Forrester S."/>
        </authorList>
    </citation>
    <scope>NUCLEOTIDE SEQUENCE [LARGE SCALE GENOMIC DNA]</scope>
    <source>
        <strain evidence="3">Crithidia deanei Carvalho (ATCC PRA-265)</strain>
    </source>
</reference>
<dbReference type="InterPro" id="IPR026983">
    <property type="entry name" value="DHC"/>
</dbReference>
<name>A0A7G2CRH9_9TRYP</name>
<dbReference type="Gene3D" id="3.20.180.20">
    <property type="entry name" value="Dynein heavy chain, N-terminal domain 2"/>
    <property type="match status" value="1"/>
</dbReference>
<dbReference type="PANTHER" id="PTHR10676">
    <property type="entry name" value="DYNEIN HEAVY CHAIN FAMILY PROTEIN"/>
    <property type="match status" value="1"/>
</dbReference>
<evidence type="ECO:0000313" key="2">
    <source>
        <dbReference type="EMBL" id="CAD2222115.1"/>
    </source>
</evidence>
<dbReference type="EMBL" id="LR877168">
    <property type="protein sequence ID" value="CAD2222115.1"/>
    <property type="molecule type" value="Genomic_DNA"/>
</dbReference>
<dbReference type="Gene3D" id="1.20.58.1120">
    <property type="match status" value="1"/>
</dbReference>
<proteinExistence type="predicted"/>
<dbReference type="VEuPathDB" id="TriTrypDB:ADEAN_000965400"/>
<gene>
    <name evidence="2" type="ORF">ADEAN_000965400</name>
</gene>
<dbReference type="InterPro" id="IPR013602">
    <property type="entry name" value="Dynein_heavy_linker"/>
</dbReference>
<evidence type="ECO:0000259" key="1">
    <source>
        <dbReference type="Pfam" id="PF08393"/>
    </source>
</evidence>
<dbReference type="GO" id="GO:0045505">
    <property type="term" value="F:dynein intermediate chain binding"/>
    <property type="evidence" value="ECO:0007669"/>
    <property type="project" value="InterPro"/>
</dbReference>
<feature type="domain" description="Dynein heavy chain linker" evidence="1">
    <location>
        <begin position="124"/>
        <end position="540"/>
    </location>
</feature>
<dbReference type="GO" id="GO:0097729">
    <property type="term" value="C:9+2 motile cilium"/>
    <property type="evidence" value="ECO:0007669"/>
    <property type="project" value="TreeGrafter"/>
</dbReference>
<dbReference type="Proteomes" id="UP000515908">
    <property type="component" value="Chromosome 24"/>
</dbReference>
<organism evidence="2 3">
    <name type="scientific">Angomonas deanei</name>
    <dbReference type="NCBI Taxonomy" id="59799"/>
    <lineage>
        <taxon>Eukaryota</taxon>
        <taxon>Discoba</taxon>
        <taxon>Euglenozoa</taxon>
        <taxon>Kinetoplastea</taxon>
        <taxon>Metakinetoplastina</taxon>
        <taxon>Trypanosomatida</taxon>
        <taxon>Trypanosomatidae</taxon>
        <taxon>Strigomonadinae</taxon>
        <taxon>Angomonas</taxon>
    </lineage>
</organism>
<dbReference type="Pfam" id="PF08393">
    <property type="entry name" value="DHC_N2"/>
    <property type="match status" value="1"/>
</dbReference>
<dbReference type="GO" id="GO:0051959">
    <property type="term" value="F:dynein light intermediate chain binding"/>
    <property type="evidence" value="ECO:0007669"/>
    <property type="project" value="InterPro"/>
</dbReference>
<dbReference type="GO" id="GO:0008569">
    <property type="term" value="F:minus-end-directed microtubule motor activity"/>
    <property type="evidence" value="ECO:0007669"/>
    <property type="project" value="TreeGrafter"/>
</dbReference>
<dbReference type="AlphaFoldDB" id="A0A7G2CRH9"/>
<dbReference type="GO" id="GO:0030286">
    <property type="term" value="C:dynein complex"/>
    <property type="evidence" value="ECO:0007669"/>
    <property type="project" value="InterPro"/>
</dbReference>
<dbReference type="OrthoDB" id="247932at2759"/>
<dbReference type="InterPro" id="IPR042228">
    <property type="entry name" value="Dynein_linker_3"/>
</dbReference>
<protein>
    <submittedName>
        <fullName evidence="2">Dynein heavy chain, N-terminal region 2, putative</fullName>
    </submittedName>
</protein>
<evidence type="ECO:0000313" key="3">
    <source>
        <dbReference type="Proteomes" id="UP000515908"/>
    </source>
</evidence>
<sequence>MENFQIPIERELYTAALDMMKWPKVLSDASSKAEQAKEVCRPLLVDKLSSLRRETRDNIKTLMTGITELYNMFNLELCDIAAQTCSELRVIVDDINTTITSIIHQETSLGIPIDDTFEDFYPILNHFEIIEQYWSAIYKSVRVSAYYSASVSALNATEMIEEARKCRRLLHHATREVRAYPALVRLGKQKELALADFENLETLLDVLTTPGLKKNHWKDISRFLSARLGDDIHSILDRSVSLQKLLDADVLSHLSEISKIASLARSDYEVESSLEEMKSSSKRTYFQISTVKMTGGLSQSRISKSCYKSMLEQVEGYIFRCQCLFRRPELSGAVVSVLIEWEVSTEKARDVLLAYEVITDRWISMKGYFRYLKELEKDERLVAPEHQIVLEKLNHAEDAMNLLTATFKKPQFSLYTAIVQDTIVEQLLICKSAVEEAFELLSDSLEAKRRDFPRFFLLTDEQVQTILSPLNVEALMNLLPLMYPNLAKLKVEGGEIVAFIGDDGSYLKASKPLAICSQPIESFMIAFESTLKESLYQAVVSCTEAFRQMSTQVWVDSFFPQVLLLALRITHTRDLREVLSFGGACALSDYLNKVEDMHNEFCRISALGEGNLLGKTQTTSVIFYTQHMISEIRHAIESGITTVTELDMTGMIQTFLDEGGIVTRTLGVNIPYGFEFLGGHGSPFISTEIVEKASTVLLSFAFRGSSPLICGTSAVQSNVLDCVCSFIGRLQICVPCFDELDISKMRTLLRASAQIGAVLFLHNSQFLKNAHVHNLLELCSTKIQEALSSGKDHPVVTLPLGPGGSGIDVFVDTGFHLVLGSDKSESLPETVRLRYRPVHVDPIRLQDVAWTFVYANGLHLGELNLRSAVYEAVSTFVLFNELQPSIFTAKGLLEVLRRAILSCEVADDFTRAFCDSCWSSFSFIF</sequence>
<dbReference type="PANTHER" id="PTHR10676:SF401">
    <property type="entry name" value="DYNEIN HEAVY CHAIN LINKER DOMAIN-CONTAINING PROTEIN"/>
    <property type="match status" value="1"/>
</dbReference>
<dbReference type="Gene3D" id="1.10.287.2620">
    <property type="match status" value="1"/>
</dbReference>
<dbReference type="GO" id="GO:0060294">
    <property type="term" value="P:cilium movement involved in cell motility"/>
    <property type="evidence" value="ECO:0007669"/>
    <property type="project" value="TreeGrafter"/>
</dbReference>
<accession>A0A7G2CRH9</accession>